<accession>A0A1G8RSR9</accession>
<dbReference type="RefSeq" id="WP_031577379.1">
    <property type="nucleotide sequence ID" value="NZ_FNDZ01000009.1"/>
</dbReference>
<dbReference type="AlphaFoldDB" id="A0A1G8RSR9"/>
<evidence type="ECO:0000313" key="2">
    <source>
        <dbReference type="EMBL" id="SDJ20018.1"/>
    </source>
</evidence>
<evidence type="ECO:0000259" key="1">
    <source>
        <dbReference type="Pfam" id="PF16289"/>
    </source>
</evidence>
<sequence>MRIHNILLDTNIFFSTENIRAGQIMLSGNLRWLIDAIIKSGLEAKLFVEIPEIVFLEFKRHILEEVQDKTKKLEWLMESGRLPGFRVQKIESDTSIDEYVEEICKDFRDQINSKFSIGFNVPVSSGNLDALIERAISKRPPFEGKDKSSDKGFKDAVLWESLLSFKRENPYTTIYLYTKDARFNNDLSEEYMALFKEKLAIIRTEEEVLKLIDEISIMKNPEIEKEFEEVQALRAYTIANGDLLRNIVLESVEKKSWLGDGMKFKNLYSVKVDSILPSKYSSYSVSGDYYVKVIIESDIEYDDFVQSFNAPLHFDVKLIENNHYKFVLTGIGGHT</sequence>
<dbReference type="EMBL" id="FNDZ01000009">
    <property type="protein sequence ID" value="SDJ20018.1"/>
    <property type="molecule type" value="Genomic_DNA"/>
</dbReference>
<reference evidence="2 3" key="1">
    <citation type="submission" date="2016-10" db="EMBL/GenBank/DDBJ databases">
        <authorList>
            <person name="de Groot N.N."/>
        </authorList>
    </citation>
    <scope>NUCLEOTIDE SEQUENCE [LARGE SCALE GENOMIC DNA]</scope>
    <source>
        <strain evidence="2 3">CGMCC 1.5058</strain>
    </source>
</reference>
<dbReference type="Proteomes" id="UP000183255">
    <property type="component" value="Unassembled WGS sequence"/>
</dbReference>
<evidence type="ECO:0000313" key="3">
    <source>
        <dbReference type="Proteomes" id="UP000183255"/>
    </source>
</evidence>
<organism evidence="2 3">
    <name type="scientific">Proteiniclasticum ruminis</name>
    <dbReference type="NCBI Taxonomy" id="398199"/>
    <lineage>
        <taxon>Bacteria</taxon>
        <taxon>Bacillati</taxon>
        <taxon>Bacillota</taxon>
        <taxon>Clostridia</taxon>
        <taxon>Eubacteriales</taxon>
        <taxon>Clostridiaceae</taxon>
        <taxon>Proteiniclasticum</taxon>
    </lineage>
</organism>
<name>A0A1G8RSR9_9CLOT</name>
<gene>
    <name evidence="2" type="ORF">SAMN05421804_10971</name>
</gene>
<proteinExistence type="predicted"/>
<dbReference type="InterPro" id="IPR032557">
    <property type="entry name" value="DUF4935"/>
</dbReference>
<dbReference type="Pfam" id="PF16289">
    <property type="entry name" value="PIN_12"/>
    <property type="match status" value="1"/>
</dbReference>
<feature type="domain" description="DUF4935" evidence="1">
    <location>
        <begin position="6"/>
        <end position="182"/>
    </location>
</feature>
<protein>
    <recommendedName>
        <fullName evidence="1">DUF4935 domain-containing protein</fullName>
    </recommendedName>
</protein>